<comment type="caution">
    <text evidence="1">The sequence shown here is derived from an EMBL/GenBank/DDBJ whole genome shotgun (WGS) entry which is preliminary data.</text>
</comment>
<reference evidence="2 3" key="1">
    <citation type="submission" date="2019-10" db="EMBL/GenBank/DDBJ databases">
        <title>Bifidobacterium from non-human primates.</title>
        <authorList>
            <person name="Modesto M."/>
        </authorList>
    </citation>
    <scope>NUCLEOTIDE SEQUENCE [LARGE SCALE GENOMIC DNA]</scope>
    <source>
        <strain evidence="2 3">TREM</strain>
    </source>
</reference>
<organism evidence="1 4">
    <name type="scientific">Bifidobacterium ramosum</name>
    <dbReference type="NCBI Taxonomy" id="1798158"/>
    <lineage>
        <taxon>Bacteria</taxon>
        <taxon>Bacillati</taxon>
        <taxon>Actinomycetota</taxon>
        <taxon>Actinomycetes</taxon>
        <taxon>Bifidobacteriales</taxon>
        <taxon>Bifidobacteriaceae</taxon>
        <taxon>Bifidobacterium</taxon>
    </lineage>
</organism>
<sequence>MPWWIWLVLALFMLAMIGAGIAYAIVHGLRGLKTAGQVGARIGEIMDSMQQPTEPHDEPAPSFTEPLRDVADRYAQAHVAIIEREHATRARHIRQWARWNNQD</sequence>
<evidence type="ECO:0000313" key="4">
    <source>
        <dbReference type="Proteomes" id="UP000482084"/>
    </source>
</evidence>
<evidence type="ECO:0000313" key="2">
    <source>
        <dbReference type="EMBL" id="NEG71072.1"/>
    </source>
</evidence>
<dbReference type="AlphaFoldDB" id="A0A6L4X3I2"/>
<dbReference type="Proteomes" id="UP000482084">
    <property type="component" value="Unassembled WGS sequence"/>
</dbReference>
<dbReference type="EMBL" id="WHZX01000001">
    <property type="protein sequence ID" value="NEG71072.1"/>
    <property type="molecule type" value="Genomic_DNA"/>
</dbReference>
<keyword evidence="4" id="KW-1185">Reference proteome</keyword>
<gene>
    <name evidence="1" type="ORF">DSM100688_0454</name>
    <name evidence="2" type="ORF">GFD24_02320</name>
</gene>
<dbReference type="RefSeq" id="WP_152357528.1">
    <property type="nucleotide sequence ID" value="NZ_WBSM01000001.1"/>
</dbReference>
<dbReference type="OrthoDB" id="3243284at2"/>
<evidence type="ECO:0000313" key="3">
    <source>
        <dbReference type="Proteomes" id="UP000469943"/>
    </source>
</evidence>
<evidence type="ECO:0000313" key="1">
    <source>
        <dbReference type="EMBL" id="KAB8289374.1"/>
    </source>
</evidence>
<dbReference type="EMBL" id="WBSM01000001">
    <property type="protein sequence ID" value="KAB8289374.1"/>
    <property type="molecule type" value="Genomic_DNA"/>
</dbReference>
<reference evidence="1 4" key="2">
    <citation type="submission" date="2019-10" db="EMBL/GenBank/DDBJ databases">
        <title>Characterization of the phylogenetic diversity of two novel species belonging to the genus Bifidobacterium: Bifidobacterium cebidarum sp. nov. and Bifidobacterium leontopitheci sp. nov.</title>
        <authorList>
            <person name="Lugli G.A."/>
            <person name="Duranti S."/>
            <person name="Milani C."/>
            <person name="Turroni F."/>
            <person name="Ventura M."/>
        </authorList>
    </citation>
    <scope>NUCLEOTIDE SEQUENCE [LARGE SCALE GENOMIC DNA]</scope>
    <source>
        <strain evidence="1 4">DSM 100688</strain>
    </source>
</reference>
<accession>A0A6L4X3I2</accession>
<proteinExistence type="predicted"/>
<dbReference type="Proteomes" id="UP000469943">
    <property type="component" value="Unassembled WGS sequence"/>
</dbReference>
<name>A0A6L4X3I2_9BIFI</name>
<protein>
    <submittedName>
        <fullName evidence="1">Uncharacterized protein</fullName>
    </submittedName>
</protein>